<dbReference type="EMBL" id="JAURUO010000027">
    <property type="protein sequence ID" value="MDP9729889.1"/>
    <property type="molecule type" value="Genomic_DNA"/>
</dbReference>
<name>A0ABT9M052_9BACL</name>
<accession>A0ABT9M052</accession>
<sequence>QTVLSNLQWWLNGYKVLPDGAYELHMPLTCYYVAYADEVNAQSPYTLADYEAVLTEDAKFYDEVTLQKSGNDWLLTLPNTEGSLTNVAWGVNYGNWAYGYQGGPNGAGDYGGKTFSVPFQPGVGFSIGLNSLDENAFGDTTGIPANKTTLMPLYVLDTLGMQSASDLPSGLSI</sequence>
<reference evidence="1 2" key="1">
    <citation type="submission" date="2023-07" db="EMBL/GenBank/DDBJ databases">
        <title>Genomic Encyclopedia of Type Strains, Phase IV (KMG-IV): sequencing the most valuable type-strain genomes for metagenomic binning, comparative biology and taxonomic classification.</title>
        <authorList>
            <person name="Goeker M."/>
        </authorList>
    </citation>
    <scope>NUCLEOTIDE SEQUENCE [LARGE SCALE GENOMIC DNA]</scope>
    <source>
        <strain evidence="1 2">DSM 25924</strain>
    </source>
</reference>
<feature type="non-terminal residue" evidence="1">
    <location>
        <position position="1"/>
    </location>
</feature>
<evidence type="ECO:0000313" key="1">
    <source>
        <dbReference type="EMBL" id="MDP9729889.1"/>
    </source>
</evidence>
<dbReference type="Proteomes" id="UP001229209">
    <property type="component" value="Unassembled WGS sequence"/>
</dbReference>
<protein>
    <submittedName>
        <fullName evidence="1">Uncharacterized protein</fullName>
    </submittedName>
</protein>
<organism evidence="1 2">
    <name type="scientific">Alicyclobacillus tolerans</name>
    <dbReference type="NCBI Taxonomy" id="90970"/>
    <lineage>
        <taxon>Bacteria</taxon>
        <taxon>Bacillati</taxon>
        <taxon>Bacillota</taxon>
        <taxon>Bacilli</taxon>
        <taxon>Bacillales</taxon>
        <taxon>Alicyclobacillaceae</taxon>
        <taxon>Alicyclobacillus</taxon>
    </lineage>
</organism>
<proteinExistence type="predicted"/>
<evidence type="ECO:0000313" key="2">
    <source>
        <dbReference type="Proteomes" id="UP001229209"/>
    </source>
</evidence>
<comment type="caution">
    <text evidence="1">The sequence shown here is derived from an EMBL/GenBank/DDBJ whole genome shotgun (WGS) entry which is preliminary data.</text>
</comment>
<keyword evidence="2" id="KW-1185">Reference proteome</keyword>
<gene>
    <name evidence="1" type="ORF">J2S04_002866</name>
</gene>